<dbReference type="PANTHER" id="PTHR34655:SF1">
    <property type="match status" value="1"/>
</dbReference>
<dbReference type="Gene3D" id="3.40.1260.10">
    <property type="entry name" value="DsrEFH-like"/>
    <property type="match status" value="1"/>
</dbReference>
<evidence type="ECO:0000313" key="2">
    <source>
        <dbReference type="Proteomes" id="UP000533476"/>
    </source>
</evidence>
<name>A0A7Y0L740_9FIRM</name>
<gene>
    <name evidence="1" type="ORF">HIJ39_19220</name>
</gene>
<comment type="caution">
    <text evidence="1">The sequence shown here is derived from an EMBL/GenBank/DDBJ whole genome shotgun (WGS) entry which is preliminary data.</text>
</comment>
<dbReference type="AlphaFoldDB" id="A0A7Y0L740"/>
<sequence>MGDTLNLMLLSGDYAKIHAAAMVTLVASSLGQPVNVFVSMEALPAFHQDASEREAVVKGPIGQMIAETASPDYVGLFREAKEMGDVHLYACSLVADMKHWELSQLVPIFDDMMGIAGFLGQVSGGTSLTF</sequence>
<accession>A0A7Y0L740</accession>
<reference evidence="1 2" key="1">
    <citation type="submission" date="2020-04" db="EMBL/GenBank/DDBJ databases">
        <authorList>
            <person name="Zhang R."/>
            <person name="Schippers A."/>
        </authorList>
    </citation>
    <scope>NUCLEOTIDE SEQUENCE [LARGE SCALE GENOMIC DNA]</scope>
    <source>
        <strain evidence="1 2">DSM 109850</strain>
    </source>
</reference>
<keyword evidence="2" id="KW-1185">Reference proteome</keyword>
<evidence type="ECO:0008006" key="3">
    <source>
        <dbReference type="Google" id="ProtNLM"/>
    </source>
</evidence>
<dbReference type="InterPro" id="IPR027396">
    <property type="entry name" value="DsrEFH-like"/>
</dbReference>
<dbReference type="Proteomes" id="UP000533476">
    <property type="component" value="Unassembled WGS sequence"/>
</dbReference>
<organism evidence="1 2">
    <name type="scientific">Sulfobacillus harzensis</name>
    <dbReference type="NCBI Taxonomy" id="2729629"/>
    <lineage>
        <taxon>Bacteria</taxon>
        <taxon>Bacillati</taxon>
        <taxon>Bacillota</taxon>
        <taxon>Clostridia</taxon>
        <taxon>Eubacteriales</taxon>
        <taxon>Clostridiales Family XVII. Incertae Sedis</taxon>
        <taxon>Sulfobacillus</taxon>
    </lineage>
</organism>
<dbReference type="PANTHER" id="PTHR34655">
    <property type="entry name" value="CONSERVED WITHIN P. AEROPHILUM"/>
    <property type="match status" value="1"/>
</dbReference>
<dbReference type="RefSeq" id="WP_169102596.1">
    <property type="nucleotide sequence ID" value="NZ_JABBVZ010000112.1"/>
</dbReference>
<proteinExistence type="predicted"/>
<dbReference type="SUPFAM" id="SSF75169">
    <property type="entry name" value="DsrEFH-like"/>
    <property type="match status" value="1"/>
</dbReference>
<protein>
    <recommendedName>
        <fullName evidence="3">Peroxiredoxin family protein</fullName>
    </recommendedName>
</protein>
<evidence type="ECO:0000313" key="1">
    <source>
        <dbReference type="EMBL" id="NMP24456.1"/>
    </source>
</evidence>
<dbReference type="EMBL" id="JABBVZ010000112">
    <property type="protein sequence ID" value="NMP24456.1"/>
    <property type="molecule type" value="Genomic_DNA"/>
</dbReference>